<dbReference type="Gene3D" id="3.40.630.30">
    <property type="match status" value="1"/>
</dbReference>
<gene>
    <name evidence="2" type="ORF">DFQ01_104288</name>
</gene>
<feature type="domain" description="N-acetyltransferase" evidence="1">
    <location>
        <begin position="4"/>
        <end position="139"/>
    </location>
</feature>
<proteinExistence type="predicted"/>
<dbReference type="SUPFAM" id="SSF55729">
    <property type="entry name" value="Acyl-CoA N-acyltransferases (Nat)"/>
    <property type="match status" value="1"/>
</dbReference>
<sequence length="139" mass="16690">MNELTIQICTDEDLGLLATLNKQLIEDEQHDNAMDMEQLRDRMRMFIHSDYTAYKFVQQDHVVGYALVNRTRQPLYLRQFYICRDFRRSGYGKMAFQKLLEALDTNQLDIEVMHWNHVGQSFWRSLGFQERSIYMRLDG</sequence>
<evidence type="ECO:0000259" key="1">
    <source>
        <dbReference type="PROSITE" id="PS51186"/>
    </source>
</evidence>
<dbReference type="OrthoDB" id="1902415at2"/>
<evidence type="ECO:0000313" key="3">
    <source>
        <dbReference type="Proteomes" id="UP000246635"/>
    </source>
</evidence>
<dbReference type="InterPro" id="IPR000182">
    <property type="entry name" value="GNAT_dom"/>
</dbReference>
<dbReference type="Pfam" id="PF00583">
    <property type="entry name" value="Acetyltransf_1"/>
    <property type="match status" value="1"/>
</dbReference>
<comment type="caution">
    <text evidence="2">The sequence shown here is derived from an EMBL/GenBank/DDBJ whole genome shotgun (WGS) entry which is preliminary data.</text>
</comment>
<keyword evidence="2" id="KW-0808">Transferase</keyword>
<dbReference type="AlphaFoldDB" id="A0A2V2YWH1"/>
<dbReference type="RefSeq" id="WP_110043552.1">
    <property type="nucleotide sequence ID" value="NZ_CP054612.1"/>
</dbReference>
<dbReference type="Proteomes" id="UP000246635">
    <property type="component" value="Unassembled WGS sequence"/>
</dbReference>
<evidence type="ECO:0000313" key="2">
    <source>
        <dbReference type="EMBL" id="PWW05726.1"/>
    </source>
</evidence>
<organism evidence="2 3">
    <name type="scientific">Paenibacillus cellulosilyticus</name>
    <dbReference type="NCBI Taxonomy" id="375489"/>
    <lineage>
        <taxon>Bacteria</taxon>
        <taxon>Bacillati</taxon>
        <taxon>Bacillota</taxon>
        <taxon>Bacilli</taxon>
        <taxon>Bacillales</taxon>
        <taxon>Paenibacillaceae</taxon>
        <taxon>Paenibacillus</taxon>
    </lineage>
</organism>
<dbReference type="EMBL" id="QGTQ01000004">
    <property type="protein sequence ID" value="PWW05726.1"/>
    <property type="molecule type" value="Genomic_DNA"/>
</dbReference>
<dbReference type="PROSITE" id="PS51186">
    <property type="entry name" value="GNAT"/>
    <property type="match status" value="1"/>
</dbReference>
<accession>A0A2V2YWH1</accession>
<dbReference type="GO" id="GO:0016747">
    <property type="term" value="F:acyltransferase activity, transferring groups other than amino-acyl groups"/>
    <property type="evidence" value="ECO:0007669"/>
    <property type="project" value="InterPro"/>
</dbReference>
<name>A0A2V2YWH1_9BACL</name>
<protein>
    <submittedName>
        <fullName evidence="2">Acetyltransferase (GNAT) family protein</fullName>
    </submittedName>
</protein>
<dbReference type="InterPro" id="IPR016181">
    <property type="entry name" value="Acyl_CoA_acyltransferase"/>
</dbReference>
<dbReference type="CDD" id="cd04301">
    <property type="entry name" value="NAT_SF"/>
    <property type="match status" value="1"/>
</dbReference>
<reference evidence="2 3" key="1">
    <citation type="submission" date="2018-05" db="EMBL/GenBank/DDBJ databases">
        <title>Genomic Encyclopedia of Type Strains, Phase III (KMG-III): the genomes of soil and plant-associated and newly described type strains.</title>
        <authorList>
            <person name="Whitman W."/>
        </authorList>
    </citation>
    <scope>NUCLEOTIDE SEQUENCE [LARGE SCALE GENOMIC DNA]</scope>
    <source>
        <strain evidence="2 3">CECT 5696</strain>
    </source>
</reference>
<keyword evidence="3" id="KW-1185">Reference proteome</keyword>